<comment type="caution">
    <text evidence="2">The sequence shown here is derived from an EMBL/GenBank/DDBJ whole genome shotgun (WGS) entry which is preliminary data.</text>
</comment>
<dbReference type="GO" id="GO:0005524">
    <property type="term" value="F:ATP binding"/>
    <property type="evidence" value="ECO:0007669"/>
    <property type="project" value="UniProtKB-KW"/>
</dbReference>
<keyword evidence="2" id="KW-0547">Nucleotide-binding</keyword>
<dbReference type="Pfam" id="PF13304">
    <property type="entry name" value="AAA_21"/>
    <property type="match status" value="1"/>
</dbReference>
<feature type="domain" description="ATPase AAA-type core" evidence="1">
    <location>
        <begin position="290"/>
        <end position="390"/>
    </location>
</feature>
<dbReference type="PANTHER" id="PTHR43581:SF4">
    <property type="entry name" value="ATP_GTP PHOSPHATASE"/>
    <property type="match status" value="1"/>
</dbReference>
<keyword evidence="2" id="KW-0067">ATP-binding</keyword>
<reference evidence="2" key="1">
    <citation type="submission" date="2020-10" db="EMBL/GenBank/DDBJ databases">
        <title>An improved Amphimedon queenslandica hologenome assembly reveals how three proteobacterial symbionts can extend the metabolic phenotypic of their marine sponge host.</title>
        <authorList>
            <person name="Degnan B."/>
            <person name="Degnan S."/>
            <person name="Xiang X."/>
        </authorList>
    </citation>
    <scope>NUCLEOTIDE SEQUENCE</scope>
    <source>
        <strain evidence="2">AqS2</strain>
    </source>
</reference>
<dbReference type="InterPro" id="IPR027417">
    <property type="entry name" value="P-loop_NTPase"/>
</dbReference>
<gene>
    <name evidence="2" type="ORF">ISN26_03650</name>
</gene>
<keyword evidence="3" id="KW-1185">Reference proteome</keyword>
<name>A0A930UGC2_9GAMM</name>
<dbReference type="Gene3D" id="3.40.50.300">
    <property type="entry name" value="P-loop containing nucleotide triphosphate hydrolases"/>
    <property type="match status" value="1"/>
</dbReference>
<evidence type="ECO:0000313" key="2">
    <source>
        <dbReference type="EMBL" id="MBF2735168.1"/>
    </source>
</evidence>
<proteinExistence type="predicted"/>
<evidence type="ECO:0000259" key="1">
    <source>
        <dbReference type="Pfam" id="PF13304"/>
    </source>
</evidence>
<protein>
    <submittedName>
        <fullName evidence="2">ATP-binding protein</fullName>
    </submittedName>
</protein>
<sequence>MPRGSDFKIKLTASIANLGKVPKGEIGLGGLTLLCGPNNTGKTYVSKVLYSVLRAANADHGWNLVGHDVETIAHSLPAGPVGKTAVLRRKITELAGMPPHLLKEGRYAERVRALAGRQGFCAEALHPGFAKRFRNGRRITDRVAEANFAEMERSIKAIKRFARMPAEKVLQKSLASSLPALLLGSFMAPGLSALAAGGKSGFSFDIKGVLRFATADSKCRLAVKDVAKISAMPSVIYLDGMEAKISSGLIRAFGRLRSQHGIAEDFPCYHNDFLDMLDRPPSASGLSRDIGAQIAETIGGKLEYADGVLHFKEKKRRRINAALASAGVRRLGILGLLAERGLLRENATIFIDEPEADLYPAWQVEFSKILTSLALDGINIVLVTNSPYIIQHLKYRARNSEAFDKMFAVNHCSCGKGINGELKDYDNNYDRMKQVQAMLSETYVRTMYRGFAGD</sequence>
<organism evidence="2 3">
    <name type="scientific">Candidatus Amphirhobacter heronislandensis</name>
    <dbReference type="NCBI Taxonomy" id="1732024"/>
    <lineage>
        <taxon>Bacteria</taxon>
        <taxon>Pseudomonadati</taxon>
        <taxon>Pseudomonadota</taxon>
        <taxon>Gammaproteobacteria</taxon>
        <taxon>Candidatus Tethybacterales</taxon>
        <taxon>Candidatus Tethybacteraceae</taxon>
        <taxon>Candidatus Amphirhobacter</taxon>
    </lineage>
</organism>
<dbReference type="EMBL" id="JADHEI010000033">
    <property type="protein sequence ID" value="MBF2735168.1"/>
    <property type="molecule type" value="Genomic_DNA"/>
</dbReference>
<dbReference type="InterPro" id="IPR003959">
    <property type="entry name" value="ATPase_AAA_core"/>
</dbReference>
<dbReference type="SUPFAM" id="SSF52540">
    <property type="entry name" value="P-loop containing nucleoside triphosphate hydrolases"/>
    <property type="match status" value="1"/>
</dbReference>
<evidence type="ECO:0000313" key="3">
    <source>
        <dbReference type="Proteomes" id="UP000604381"/>
    </source>
</evidence>
<dbReference type="Proteomes" id="UP000604381">
    <property type="component" value="Unassembled WGS sequence"/>
</dbReference>
<accession>A0A930UGC2</accession>
<dbReference type="InterPro" id="IPR051396">
    <property type="entry name" value="Bact_Antivir_Def_Nuclease"/>
</dbReference>
<dbReference type="AlphaFoldDB" id="A0A930UGC2"/>
<dbReference type="PANTHER" id="PTHR43581">
    <property type="entry name" value="ATP/GTP PHOSPHATASE"/>
    <property type="match status" value="1"/>
</dbReference>
<dbReference type="GO" id="GO:0016887">
    <property type="term" value="F:ATP hydrolysis activity"/>
    <property type="evidence" value="ECO:0007669"/>
    <property type="project" value="InterPro"/>
</dbReference>